<feature type="compositionally biased region" description="Polar residues" evidence="1">
    <location>
        <begin position="173"/>
        <end position="184"/>
    </location>
</feature>
<dbReference type="Proteomes" id="UP001141434">
    <property type="component" value="Unassembled WGS sequence"/>
</dbReference>
<feature type="compositionally biased region" description="Pro residues" evidence="1">
    <location>
        <begin position="14"/>
        <end position="24"/>
    </location>
</feature>
<evidence type="ECO:0000256" key="1">
    <source>
        <dbReference type="SAM" id="MobiDB-lite"/>
    </source>
</evidence>
<feature type="compositionally biased region" description="Acidic residues" evidence="1">
    <location>
        <begin position="399"/>
        <end position="411"/>
    </location>
</feature>
<feature type="compositionally biased region" description="Basic and acidic residues" evidence="1">
    <location>
        <begin position="345"/>
        <end position="355"/>
    </location>
</feature>
<gene>
    <name evidence="2" type="ORF">NUU61_001318</name>
</gene>
<protein>
    <submittedName>
        <fullName evidence="2">Uncharacterized protein</fullName>
    </submittedName>
</protein>
<feature type="region of interest" description="Disordered" evidence="1">
    <location>
        <begin position="163"/>
        <end position="207"/>
    </location>
</feature>
<feature type="compositionally biased region" description="Basic and acidic residues" evidence="1">
    <location>
        <begin position="646"/>
        <end position="657"/>
    </location>
</feature>
<feature type="region of interest" description="Disordered" evidence="1">
    <location>
        <begin position="233"/>
        <end position="284"/>
    </location>
</feature>
<dbReference type="RefSeq" id="XP_056515167.1">
    <property type="nucleotide sequence ID" value="XM_056651900.1"/>
</dbReference>
<dbReference type="AlphaFoldDB" id="A0A9W9KN71"/>
<sequence>MVSIDLSNIIHYQPPPISKPPFKPPLLRTPSRDSSHPSFNQPFLIHPLPLRPPSPSHKSLQTPHTRRQSPSLVVSCLPDEGDTHLNEFDKELANFNLAEIESLGPPGLCSGGSQGRQADNVDNVQREELHDVHGISRLSIGCHSFEAKAKRYCQLLVLKVGSHPNDHQRDNLRGSQDVATPQDTVASSSVGSGLSSAPSPPASPCRETQLSLAGCEPEVNCVTASGSRHALTSQRNCNVSRDHRPLHSPSSSVPARDETEPASQQLLRCSSEGGAEPRKSSLIPVIKANSIQSQVRDLSPTRNSHPGVRNVRVEAQLTDCRCGNETFSSPVSPVLRQQEQTGPRSEGENTPRDLSRSCSVSVVVPVTRSHGLPIARPTRTSRAHCTRKRKSRAKSTYDVDSDDPDDGDYTDGNDSGAGDIAASPHPVKRRRRTVATKTQPTRVQRESPHYVFSSLAPEEAFANQYSATSLQDMQTIPVRGFLTRQTFLSRVVYSRTFEEDRQPSCPYRPTPTNSRLNHENLDKTGQPKRPSHKKPSAHATRFQPDEDELLIELKEKRSLPWPRIGGRMVLSKFAIAQSSRNEELDVSGEVGVDRFHVLRRRVRLHKRHVAYYLGHKRRGGKGPIQSHQQDSDTATLDSGEQLTATPRDDSDEMHKEPGVCFRMTGHNSVQQAFAP</sequence>
<feature type="compositionally biased region" description="Low complexity" evidence="1">
    <location>
        <begin position="185"/>
        <end position="197"/>
    </location>
</feature>
<name>A0A9W9KN71_9EURO</name>
<feature type="compositionally biased region" description="Low complexity" evidence="1">
    <location>
        <begin position="356"/>
        <end position="369"/>
    </location>
</feature>
<dbReference type="EMBL" id="JAPMSZ010000002">
    <property type="protein sequence ID" value="KAJ5111688.1"/>
    <property type="molecule type" value="Genomic_DNA"/>
</dbReference>
<evidence type="ECO:0000313" key="3">
    <source>
        <dbReference type="Proteomes" id="UP001141434"/>
    </source>
</evidence>
<proteinExistence type="predicted"/>
<dbReference type="OrthoDB" id="2143914at2759"/>
<keyword evidence="3" id="KW-1185">Reference proteome</keyword>
<reference evidence="2" key="2">
    <citation type="journal article" date="2023" name="IMA Fungus">
        <title>Comparative genomic study of the Penicillium genus elucidates a diverse pangenome and 15 lateral gene transfer events.</title>
        <authorList>
            <person name="Petersen C."/>
            <person name="Sorensen T."/>
            <person name="Nielsen M.R."/>
            <person name="Sondergaard T.E."/>
            <person name="Sorensen J.L."/>
            <person name="Fitzpatrick D.A."/>
            <person name="Frisvad J.C."/>
            <person name="Nielsen K.L."/>
        </authorList>
    </citation>
    <scope>NUCLEOTIDE SEQUENCE</scope>
    <source>
        <strain evidence="2">IBT 34128</strain>
    </source>
</reference>
<feature type="compositionally biased region" description="Polar residues" evidence="1">
    <location>
        <begin position="625"/>
        <end position="644"/>
    </location>
</feature>
<feature type="compositionally biased region" description="Polar residues" evidence="1">
    <location>
        <begin position="325"/>
        <end position="343"/>
    </location>
</feature>
<evidence type="ECO:0000313" key="2">
    <source>
        <dbReference type="EMBL" id="KAJ5111688.1"/>
    </source>
</evidence>
<feature type="compositionally biased region" description="Basic residues" evidence="1">
    <location>
        <begin position="379"/>
        <end position="393"/>
    </location>
</feature>
<feature type="region of interest" description="Disordered" evidence="1">
    <location>
        <begin position="324"/>
        <end position="447"/>
    </location>
</feature>
<comment type="caution">
    <text evidence="2">The sequence shown here is derived from an EMBL/GenBank/DDBJ whole genome shotgun (WGS) entry which is preliminary data.</text>
</comment>
<accession>A0A9W9KN71</accession>
<feature type="region of interest" description="Disordered" evidence="1">
    <location>
        <begin position="615"/>
        <end position="658"/>
    </location>
</feature>
<feature type="region of interest" description="Disordered" evidence="1">
    <location>
        <begin position="498"/>
        <end position="545"/>
    </location>
</feature>
<reference evidence="2" key="1">
    <citation type="submission" date="2022-11" db="EMBL/GenBank/DDBJ databases">
        <authorList>
            <person name="Petersen C."/>
        </authorList>
    </citation>
    <scope>NUCLEOTIDE SEQUENCE</scope>
    <source>
        <strain evidence="2">IBT 34128</strain>
    </source>
</reference>
<organism evidence="2 3">
    <name type="scientific">Penicillium alfredii</name>
    <dbReference type="NCBI Taxonomy" id="1506179"/>
    <lineage>
        <taxon>Eukaryota</taxon>
        <taxon>Fungi</taxon>
        <taxon>Dikarya</taxon>
        <taxon>Ascomycota</taxon>
        <taxon>Pezizomycotina</taxon>
        <taxon>Eurotiomycetes</taxon>
        <taxon>Eurotiomycetidae</taxon>
        <taxon>Eurotiales</taxon>
        <taxon>Aspergillaceae</taxon>
        <taxon>Penicillium</taxon>
    </lineage>
</organism>
<dbReference type="GeneID" id="81391068"/>
<feature type="region of interest" description="Disordered" evidence="1">
    <location>
        <begin position="14"/>
        <end position="71"/>
    </location>
</feature>